<sequence>MYAISRYEIFKESDFSTINGYTTEIYKSLHKDYVKIPYWLSNKEDIENQIMKIQSIAKMTSQNLLAETSRAFKFMTNLFEFLFINACTFFAEKKEFDISIAQDDNITIYGSVTLENSTIVHAINNFYRKA</sequence>
<keyword evidence="2" id="KW-1185">Reference proteome</keyword>
<dbReference type="EMBL" id="QKYT01000220">
    <property type="protein sequence ID" value="RIA89403.1"/>
    <property type="molecule type" value="Genomic_DNA"/>
</dbReference>
<protein>
    <submittedName>
        <fullName evidence="1">Uncharacterized protein</fullName>
    </submittedName>
</protein>
<accession>A0A397STG3</accession>
<proteinExistence type="predicted"/>
<evidence type="ECO:0000313" key="1">
    <source>
        <dbReference type="EMBL" id="RIA89403.1"/>
    </source>
</evidence>
<organism evidence="1 2">
    <name type="scientific">Glomus cerebriforme</name>
    <dbReference type="NCBI Taxonomy" id="658196"/>
    <lineage>
        <taxon>Eukaryota</taxon>
        <taxon>Fungi</taxon>
        <taxon>Fungi incertae sedis</taxon>
        <taxon>Mucoromycota</taxon>
        <taxon>Glomeromycotina</taxon>
        <taxon>Glomeromycetes</taxon>
        <taxon>Glomerales</taxon>
        <taxon>Glomeraceae</taxon>
        <taxon>Glomus</taxon>
    </lineage>
</organism>
<dbReference type="OrthoDB" id="2491357at2759"/>
<gene>
    <name evidence="1" type="ORF">C1645_824857</name>
</gene>
<dbReference type="Proteomes" id="UP000265703">
    <property type="component" value="Unassembled WGS sequence"/>
</dbReference>
<evidence type="ECO:0000313" key="2">
    <source>
        <dbReference type="Proteomes" id="UP000265703"/>
    </source>
</evidence>
<comment type="caution">
    <text evidence="1">The sequence shown here is derived from an EMBL/GenBank/DDBJ whole genome shotgun (WGS) entry which is preliminary data.</text>
</comment>
<dbReference type="AlphaFoldDB" id="A0A397STG3"/>
<name>A0A397STG3_9GLOM</name>
<reference evidence="1 2" key="1">
    <citation type="submission" date="2018-06" db="EMBL/GenBank/DDBJ databases">
        <title>Comparative genomics reveals the genomic features of Rhizophagus irregularis, R. cerebriforme, R. diaphanum and Gigaspora rosea, and their symbiotic lifestyle signature.</title>
        <authorList>
            <person name="Morin E."/>
            <person name="San Clemente H."/>
            <person name="Chen E.C.H."/>
            <person name="De La Providencia I."/>
            <person name="Hainaut M."/>
            <person name="Kuo A."/>
            <person name="Kohler A."/>
            <person name="Murat C."/>
            <person name="Tang N."/>
            <person name="Roy S."/>
            <person name="Loubradou J."/>
            <person name="Henrissat B."/>
            <person name="Grigoriev I.V."/>
            <person name="Corradi N."/>
            <person name="Roux C."/>
            <person name="Martin F.M."/>
        </authorList>
    </citation>
    <scope>NUCLEOTIDE SEQUENCE [LARGE SCALE GENOMIC DNA]</scope>
    <source>
        <strain evidence="1 2">DAOM 227022</strain>
    </source>
</reference>